<dbReference type="PANTHER" id="PTHR32305">
    <property type="match status" value="1"/>
</dbReference>
<dbReference type="OrthoDB" id="976756at2"/>
<proteinExistence type="predicted"/>
<dbReference type="SUPFAM" id="SSF54001">
    <property type="entry name" value="Cysteine proteinases"/>
    <property type="match status" value="1"/>
</dbReference>
<dbReference type="InterPro" id="IPR038765">
    <property type="entry name" value="Papain-like_cys_pep_sf"/>
</dbReference>
<keyword evidence="2" id="KW-1185">Reference proteome</keyword>
<organism evidence="1 2">
    <name type="scientific">Paraflavitalea soli</name>
    <dbReference type="NCBI Taxonomy" id="2315862"/>
    <lineage>
        <taxon>Bacteria</taxon>
        <taxon>Pseudomonadati</taxon>
        <taxon>Bacteroidota</taxon>
        <taxon>Chitinophagia</taxon>
        <taxon>Chitinophagales</taxon>
        <taxon>Chitinophagaceae</taxon>
        <taxon>Paraflavitalea</taxon>
    </lineage>
</organism>
<accession>A0A3B7MWV4</accession>
<dbReference type="EMBL" id="CP032157">
    <property type="protein sequence ID" value="AXY78598.1"/>
    <property type="molecule type" value="Genomic_DNA"/>
</dbReference>
<dbReference type="NCBIfam" id="TIGR03696">
    <property type="entry name" value="Rhs_assc_core"/>
    <property type="match status" value="1"/>
</dbReference>
<sequence>MIRKKVPDGGEVRMVYDARDRLVLTQDRNMRLGYKGWMYTQYDNLNRPVATGFIPDLTNYDNLAFHTSAAWSSTNYPDLNNYVEEEYTNTFYDNYTWLSNYSTTLNATYDINYDSYLLSPSASYPYPQANTPTSLFTGMVTGTRTRVVGNTVSYLYSLNIYDEKGRIIQTKATNITGGQDATTTQYAWNGQPLVIVQKQQKAGVNPQTHTTITKLTYDDLGRLLTTKKAVNSTINSQNISKPEQVIASHEYDALGQLKKKTLSPTGGAAGGPLETLTYDYNIRGWMLGSNRNYAKDSNSTTNYFGFDLAYDKKALSVNGVSDPYADNLFNGNIAGMLWKSGGDNPVRRYDFTYDAVNRLTNAYFKQFTGSTFNLNAGIDFSATGLSYDANGNILTMNQRGWKPGGSVVIDSLLYNYYAHSNKLLNVIDRVNDTATKLGDFRASGLYMQTLPGGKTNSTVDYTYEANGHLASDRNKDMENGIAYNQLQLVRYVQVKAPGGGNKGGITYTYDALGNKLKKEVQETGKPLKTTLYLGGAVYENDTLQFLGHEEGRLRYTKRRFTNGDSAYQFQYDYFLKDHLGNVRMVLTEQTDTTQYLASMETAYRTKEEQLFYNIAQTAVAKSSVPGGYPSNPNPITSPNDIVAKVSADGNKIGPAIVLKVMSGDKVDVSVSHFYSSVGSYNDGTDMVPTILSSLAGGIVGAVGESKGTILQLNNSSGPLASAVTTFRGDKQSSQTGNGKPKAYLNWILLDEQLKYVAASSGAVAVSGPNQVLPIAASLIPMTKNGFLYIYVSNETQNWNVFFDNLSIRHTTGPITEETHYYPFGLTMAGISSKAVGKLDNKYEYNGKEKQEKEFSDGSGLEWYDYGARMYDAQIGRWHVIDPAIENNHYNNTPYAYVYNDPIKLIDPDGRDTTQRNNAIRKAQEYVDKKAAGNQYDMGAKGKPGEKVDCSGLVSGCVLAGGESNPNSGDKTSGVLNIESNTKKVEEKDVTAGNIVTFHFETGYPYHTGLVTDVTKDRNGNITSMEMIDSHGGVGPEKRTITSADTKLWGGINGFYKWDSKPDAKGNENQNEESARLLRMANYVEGKGLKNAGAYLRKEAEKARNK</sequence>
<dbReference type="AlphaFoldDB" id="A0A3B7MWV4"/>
<dbReference type="Proteomes" id="UP000263900">
    <property type="component" value="Chromosome"/>
</dbReference>
<dbReference type="InterPro" id="IPR022385">
    <property type="entry name" value="Rhs_assc_core"/>
</dbReference>
<gene>
    <name evidence="1" type="ORF">D3H65_10660</name>
</gene>
<reference evidence="1 2" key="1">
    <citation type="submission" date="2018-09" db="EMBL/GenBank/DDBJ databases">
        <title>Genome sequencing of strain 6GH32-13.</title>
        <authorList>
            <person name="Weon H.-Y."/>
            <person name="Heo J."/>
            <person name="Kwon S.-W."/>
        </authorList>
    </citation>
    <scope>NUCLEOTIDE SEQUENCE [LARGE SCALE GENOMIC DNA]</scope>
    <source>
        <strain evidence="1 2">5GH32-13</strain>
    </source>
</reference>
<name>A0A3B7MWV4_9BACT</name>
<dbReference type="KEGG" id="pseg:D3H65_10660"/>
<dbReference type="PANTHER" id="PTHR32305:SF15">
    <property type="entry name" value="PROTEIN RHSA-RELATED"/>
    <property type="match status" value="1"/>
</dbReference>
<evidence type="ECO:0000313" key="1">
    <source>
        <dbReference type="EMBL" id="AXY78598.1"/>
    </source>
</evidence>
<evidence type="ECO:0000313" key="2">
    <source>
        <dbReference type="Proteomes" id="UP000263900"/>
    </source>
</evidence>
<dbReference type="InterPro" id="IPR050708">
    <property type="entry name" value="T6SS_VgrG/RHS"/>
</dbReference>
<protein>
    <submittedName>
        <fullName evidence="1">RHS repeat-associated core domain-containing protein</fullName>
    </submittedName>
</protein>
<dbReference type="Gene3D" id="3.90.1720.10">
    <property type="entry name" value="endopeptidase domain like (from Nostoc punctiforme)"/>
    <property type="match status" value="1"/>
</dbReference>
<dbReference type="Gene3D" id="2.180.10.10">
    <property type="entry name" value="RHS repeat-associated core"/>
    <property type="match status" value="2"/>
</dbReference>